<sequence length="75" mass="8297">MAQKPVNPNNNVQFVFQKQNYILMIASIAVVFIGFALMSGETDIYSFRKIVLAPIVVIGGFALGFFAILKKRSAE</sequence>
<dbReference type="AlphaFoldDB" id="A0A419S9B4"/>
<name>A0A419S9B4_9SPHI</name>
<evidence type="ECO:0000313" key="3">
    <source>
        <dbReference type="Proteomes" id="UP000283433"/>
    </source>
</evidence>
<evidence type="ECO:0008006" key="4">
    <source>
        <dbReference type="Google" id="ProtNLM"/>
    </source>
</evidence>
<dbReference type="Proteomes" id="UP000283433">
    <property type="component" value="Unassembled WGS sequence"/>
</dbReference>
<organism evidence="2 3">
    <name type="scientific">Pelobium manganitolerans</name>
    <dbReference type="NCBI Taxonomy" id="1842495"/>
    <lineage>
        <taxon>Bacteria</taxon>
        <taxon>Pseudomonadati</taxon>
        <taxon>Bacteroidota</taxon>
        <taxon>Sphingobacteriia</taxon>
        <taxon>Sphingobacteriales</taxon>
        <taxon>Sphingobacteriaceae</taxon>
        <taxon>Pelobium</taxon>
    </lineage>
</organism>
<keyword evidence="1" id="KW-0812">Transmembrane</keyword>
<keyword evidence="1" id="KW-0472">Membrane</keyword>
<feature type="transmembrane region" description="Helical" evidence="1">
    <location>
        <begin position="21"/>
        <end position="38"/>
    </location>
</feature>
<gene>
    <name evidence="2" type="ORF">BCY91_14675</name>
</gene>
<dbReference type="RefSeq" id="WP_120180763.1">
    <property type="nucleotide sequence ID" value="NZ_CBINCU010000013.1"/>
</dbReference>
<evidence type="ECO:0000256" key="1">
    <source>
        <dbReference type="SAM" id="Phobius"/>
    </source>
</evidence>
<feature type="transmembrane region" description="Helical" evidence="1">
    <location>
        <begin position="50"/>
        <end position="69"/>
    </location>
</feature>
<protein>
    <recommendedName>
        <fullName evidence="4">DUF3098 domain-containing protein</fullName>
    </recommendedName>
</protein>
<proteinExistence type="predicted"/>
<keyword evidence="3" id="KW-1185">Reference proteome</keyword>
<accession>A0A419S9B4</accession>
<keyword evidence="1" id="KW-1133">Transmembrane helix</keyword>
<dbReference type="OrthoDB" id="963379at2"/>
<reference evidence="2 3" key="1">
    <citation type="submission" date="2016-07" db="EMBL/GenBank/DDBJ databases">
        <title>Genome of Pelobium manganitolerans.</title>
        <authorList>
            <person name="Wu S."/>
            <person name="Wang G."/>
        </authorList>
    </citation>
    <scope>NUCLEOTIDE SEQUENCE [LARGE SCALE GENOMIC DNA]</scope>
    <source>
        <strain evidence="2 3">YS-25</strain>
    </source>
</reference>
<dbReference type="Pfam" id="PF11297">
    <property type="entry name" value="DUF3098"/>
    <property type="match status" value="1"/>
</dbReference>
<comment type="caution">
    <text evidence="2">The sequence shown here is derived from an EMBL/GenBank/DDBJ whole genome shotgun (WGS) entry which is preliminary data.</text>
</comment>
<dbReference type="InterPro" id="IPR021448">
    <property type="entry name" value="DUF3098"/>
</dbReference>
<dbReference type="EMBL" id="MBTA01000004">
    <property type="protein sequence ID" value="RKD18587.1"/>
    <property type="molecule type" value="Genomic_DNA"/>
</dbReference>
<evidence type="ECO:0000313" key="2">
    <source>
        <dbReference type="EMBL" id="RKD18587.1"/>
    </source>
</evidence>